<feature type="domain" description="VWFA" evidence="8">
    <location>
        <begin position="41"/>
        <end position="345"/>
    </location>
</feature>
<evidence type="ECO:0000259" key="8">
    <source>
        <dbReference type="PROSITE" id="PS50234"/>
    </source>
</evidence>
<dbReference type="GO" id="GO:0046872">
    <property type="term" value="F:metal ion binding"/>
    <property type="evidence" value="ECO:0007669"/>
    <property type="project" value="UniProtKB-KW"/>
</dbReference>
<keyword evidence="5" id="KW-0106">Calcium</keyword>
<feature type="signal peptide" evidence="7">
    <location>
        <begin position="1"/>
        <end position="23"/>
    </location>
</feature>
<evidence type="ECO:0000256" key="5">
    <source>
        <dbReference type="ARBA" id="ARBA00022837"/>
    </source>
</evidence>
<dbReference type="Gene3D" id="3.40.50.410">
    <property type="entry name" value="von Willebrand factor, type A domain"/>
    <property type="match status" value="1"/>
</dbReference>
<comment type="caution">
    <text evidence="9">The sequence shown here is derived from an EMBL/GenBank/DDBJ whole genome shotgun (WGS) entry which is preliminary data.</text>
</comment>
<dbReference type="InterPro" id="IPR015943">
    <property type="entry name" value="WD40/YVTN_repeat-like_dom_sf"/>
</dbReference>
<keyword evidence="6" id="KW-0281">Fimbrium</keyword>
<protein>
    <recommendedName>
        <fullName evidence="8">VWFA domain-containing protein</fullName>
    </recommendedName>
</protein>
<dbReference type="InterPro" id="IPR008707">
    <property type="entry name" value="B-propeller_PilY1"/>
</dbReference>
<organism evidence="9 10">
    <name type="scientific">Candidatus Thiomargarita nelsonii</name>
    <dbReference type="NCBI Taxonomy" id="1003181"/>
    <lineage>
        <taxon>Bacteria</taxon>
        <taxon>Pseudomonadati</taxon>
        <taxon>Pseudomonadota</taxon>
        <taxon>Gammaproteobacteria</taxon>
        <taxon>Thiotrichales</taxon>
        <taxon>Thiotrichaceae</taxon>
        <taxon>Thiomargarita</taxon>
    </lineage>
</organism>
<dbReference type="PROSITE" id="PS50234">
    <property type="entry name" value="VWFA"/>
    <property type="match status" value="1"/>
</dbReference>
<dbReference type="SUPFAM" id="SSF50998">
    <property type="entry name" value="Quinoprotein alcohol dehydrogenase-like"/>
    <property type="match status" value="1"/>
</dbReference>
<evidence type="ECO:0000256" key="2">
    <source>
        <dbReference type="ARBA" id="ARBA00008387"/>
    </source>
</evidence>
<dbReference type="InterPro" id="IPR002035">
    <property type="entry name" value="VWF_A"/>
</dbReference>
<dbReference type="InterPro" id="IPR011047">
    <property type="entry name" value="Quinoprotein_ADH-like_sf"/>
</dbReference>
<keyword evidence="4" id="KW-0479">Metal-binding</keyword>
<evidence type="ECO:0000256" key="1">
    <source>
        <dbReference type="ARBA" id="ARBA00004561"/>
    </source>
</evidence>
<dbReference type="Pfam" id="PF05567">
    <property type="entry name" value="T4P_PilY1"/>
    <property type="match status" value="1"/>
</dbReference>
<feature type="chain" id="PRO_5020034305" description="VWFA domain-containing protein" evidence="7">
    <location>
        <begin position="24"/>
        <end position="1047"/>
    </location>
</feature>
<evidence type="ECO:0000256" key="4">
    <source>
        <dbReference type="ARBA" id="ARBA00022723"/>
    </source>
</evidence>
<evidence type="ECO:0000313" key="9">
    <source>
        <dbReference type="EMBL" id="TGO03614.1"/>
    </source>
</evidence>
<keyword evidence="10" id="KW-1185">Reference proteome</keyword>
<evidence type="ECO:0000256" key="7">
    <source>
        <dbReference type="SAM" id="SignalP"/>
    </source>
</evidence>
<keyword evidence="7" id="KW-0732">Signal</keyword>
<dbReference type="GO" id="GO:0009289">
    <property type="term" value="C:pilus"/>
    <property type="evidence" value="ECO:0007669"/>
    <property type="project" value="UniProtKB-SubCell"/>
</dbReference>
<comment type="similarity">
    <text evidence="2">Belongs to the PilY1 family.</text>
</comment>
<dbReference type="InterPro" id="IPR036465">
    <property type="entry name" value="vWFA_dom_sf"/>
</dbReference>
<evidence type="ECO:0000256" key="3">
    <source>
        <dbReference type="ARBA" id="ARBA00022558"/>
    </source>
</evidence>
<reference evidence="9 10" key="1">
    <citation type="journal article" date="2016" name="Front. Microbiol.">
        <title>Single-Cell (Meta-)Genomics of a Dimorphic Candidatus Thiomargarita nelsonii Reveals Genomic Plasticity.</title>
        <authorList>
            <person name="Flood B.E."/>
            <person name="Fliss P."/>
            <person name="Jones D.S."/>
            <person name="Dick G.J."/>
            <person name="Jain S."/>
            <person name="Kaster A.K."/>
            <person name="Winkel M."/>
            <person name="Mussmann M."/>
            <person name="Bailey J."/>
        </authorList>
    </citation>
    <scope>NUCLEOTIDE SEQUENCE [LARGE SCALE GENOMIC DNA]</scope>
    <source>
        <strain evidence="9">Hydrate Ridge</strain>
    </source>
</reference>
<name>A0A4E0RU59_9GAMM</name>
<gene>
    <name evidence="9" type="ORF">PN36_03130</name>
</gene>
<dbReference type="Gene3D" id="2.130.10.10">
    <property type="entry name" value="YVTN repeat-like/Quinoprotein amine dehydrogenase"/>
    <property type="match status" value="1"/>
</dbReference>
<accession>A0A4E0RU59</accession>
<dbReference type="Proteomes" id="UP000030428">
    <property type="component" value="Unassembled WGS sequence"/>
</dbReference>
<dbReference type="AlphaFoldDB" id="A0A4E0RU59"/>
<evidence type="ECO:0000313" key="10">
    <source>
        <dbReference type="Proteomes" id="UP000030428"/>
    </source>
</evidence>
<evidence type="ECO:0000256" key="6">
    <source>
        <dbReference type="ARBA" id="ARBA00023263"/>
    </source>
</evidence>
<dbReference type="SUPFAM" id="SSF53300">
    <property type="entry name" value="vWA-like"/>
    <property type="match status" value="1"/>
</dbReference>
<proteinExistence type="inferred from homology"/>
<keyword evidence="3" id="KW-1029">Fimbrium biogenesis</keyword>
<sequence>MRNSRRQTIASLLFAALSVPGFADDTELYRGQITTATDMPNILFVLDRSSSMGNTVSGPEAPVLGGTRRFDHLRDALLLLLPELNNVNVGFMTFSAWFDDAFGPEEPIQYNIPLRFPITHIDTLLDDVPEQPGTWADGTTVRDYLYDMIANLNHFQATPMVPAILEAGMYYSGGNLLYGDNRKNNAANRVAHPGAYTGGTVLRDAGCTDDDLGAIACQTERITGTPVYNQPTIDPCMPNYIVFLTDGEATFTDLYTQNAIKTYAGITNCEGTEAEECGVDMVRALYEKDLAPELPGFQNVITHTIAFALESQTGRDYMQQWANAGGGNFYRADSALELVTVFQQIIGSITTESTSFAAPSLSMNAFNRLDYENKVYFALFKPEPTASWDGNVKKYNICEDDDACGVVGKILDANANPAMNSENKIKNGCGTEACEEPYVALDFWNPTPAERDGSHVHKGGTGGVLLQSVQASPINRKIYTDINGTLMELITANSATLRAELGVSTDAEAETLINWIRGYQDGDPNAGVREWLLDDSLHGSPAALTIGEDASNNPITKIFMTTNEGAIRMLNGETGAEEWMFIPKEMLSIQQTLMENPTTTNRTYGIDGNISFIVHDDNKDEAINPTDGDTVKLFVGMRRGGRNIYALDVTPDTSPRLLWTIKGGTGEFEKLGQTWSMPKPTKVRFGGVSKTVLLFGGGYEPDTQDSPDTYSSVNAYSNAIYMVDPDDGTRLWWASKTGSGADLELTAMDYSIPSDLTLMDSTGDGLTDRLYVGDTGGQVWRIDLDTGIGGRLASLGGTEVSDKRRFFYPPQVVKLRDSTYTPESYSDYDLVLIGSGHRPNPLGTAIQDRLYALRDRAIKGLIDSDGDGNAEMDSPVALPNYQFFTLSHDYLYDATANLIQDGDTAQKTAALESLQGTYGWYIELDRLGEKNLSAPLVVLGVAYFTTFVPVANTECVASQGSGWIYALDILTGAAVNPNYDETNGEQIEKSDRRKKIGDGIPSKVVPITIGHKIVLLTGIGGGIYSDNVSIWGNAGSGSERILYWIKE</sequence>
<dbReference type="EMBL" id="JSZA02000009">
    <property type="protein sequence ID" value="TGO03614.1"/>
    <property type="molecule type" value="Genomic_DNA"/>
</dbReference>
<comment type="subcellular location">
    <subcellularLocation>
        <location evidence="1">Fimbrium</location>
    </subcellularLocation>
</comment>